<evidence type="ECO:0000256" key="5">
    <source>
        <dbReference type="ARBA" id="ARBA00023136"/>
    </source>
</evidence>
<dbReference type="OrthoDB" id="534912at2759"/>
<dbReference type="SUPFAM" id="SSF111352">
    <property type="entry name" value="Ammonium transporter"/>
    <property type="match status" value="1"/>
</dbReference>
<evidence type="ECO:0000256" key="1">
    <source>
        <dbReference type="ARBA" id="ARBA00004141"/>
    </source>
</evidence>
<protein>
    <recommendedName>
        <fullName evidence="7">Ammonium transporter AmtB-like domain-containing protein</fullName>
    </recommendedName>
</protein>
<feature type="transmembrane region" description="Helical" evidence="6">
    <location>
        <begin position="7"/>
        <end position="28"/>
    </location>
</feature>
<feature type="transmembrane region" description="Helical" evidence="6">
    <location>
        <begin position="246"/>
        <end position="264"/>
    </location>
</feature>
<accession>A0A9D3YKM1</accession>
<reference evidence="8" key="1">
    <citation type="journal article" date="2019" name="bioRxiv">
        <title>The Genome of the Zebra Mussel, Dreissena polymorpha: A Resource for Invasive Species Research.</title>
        <authorList>
            <person name="McCartney M.A."/>
            <person name="Auch B."/>
            <person name="Kono T."/>
            <person name="Mallez S."/>
            <person name="Zhang Y."/>
            <person name="Obille A."/>
            <person name="Becker A."/>
            <person name="Abrahante J.E."/>
            <person name="Garbe J."/>
            <person name="Badalamenti J.P."/>
            <person name="Herman A."/>
            <person name="Mangelson H."/>
            <person name="Liachko I."/>
            <person name="Sullivan S."/>
            <person name="Sone E.D."/>
            <person name="Koren S."/>
            <person name="Silverstein K.A.T."/>
            <person name="Beckman K.B."/>
            <person name="Gohl D.M."/>
        </authorList>
    </citation>
    <scope>NUCLEOTIDE SEQUENCE</scope>
    <source>
        <strain evidence="8">Duluth1</strain>
        <tissue evidence="8">Whole animal</tissue>
    </source>
</reference>
<evidence type="ECO:0000256" key="3">
    <source>
        <dbReference type="ARBA" id="ARBA00022692"/>
    </source>
</evidence>
<organism evidence="8 9">
    <name type="scientific">Dreissena polymorpha</name>
    <name type="common">Zebra mussel</name>
    <name type="synonym">Mytilus polymorpha</name>
    <dbReference type="NCBI Taxonomy" id="45954"/>
    <lineage>
        <taxon>Eukaryota</taxon>
        <taxon>Metazoa</taxon>
        <taxon>Spiralia</taxon>
        <taxon>Lophotrochozoa</taxon>
        <taxon>Mollusca</taxon>
        <taxon>Bivalvia</taxon>
        <taxon>Autobranchia</taxon>
        <taxon>Heteroconchia</taxon>
        <taxon>Euheterodonta</taxon>
        <taxon>Imparidentia</taxon>
        <taxon>Neoheterodontei</taxon>
        <taxon>Myida</taxon>
        <taxon>Dreissenoidea</taxon>
        <taxon>Dreissenidae</taxon>
        <taxon>Dreissena</taxon>
    </lineage>
</organism>
<dbReference type="PRINTS" id="PR00342">
    <property type="entry name" value="RHESUSRHD"/>
</dbReference>
<dbReference type="GO" id="GO:0097272">
    <property type="term" value="P:ammonium homeostasis"/>
    <property type="evidence" value="ECO:0007669"/>
    <property type="project" value="TreeGrafter"/>
</dbReference>
<evidence type="ECO:0000256" key="6">
    <source>
        <dbReference type="SAM" id="Phobius"/>
    </source>
</evidence>
<keyword evidence="5 6" id="KW-0472">Membrane</keyword>
<dbReference type="Pfam" id="PF00909">
    <property type="entry name" value="Ammonium_transp"/>
    <property type="match status" value="1"/>
</dbReference>
<comment type="subcellular location">
    <subcellularLocation>
        <location evidence="1">Membrane</location>
        <topology evidence="1">Multi-pass membrane protein</topology>
    </subcellularLocation>
</comment>
<dbReference type="PANTHER" id="PTHR11730:SF60">
    <property type="entry name" value="RH50, ISOFORM D"/>
    <property type="match status" value="1"/>
</dbReference>
<sequence>MVNWFRFKFGITALVVQLFFILMFAWLVEYEHDYGNVEAPINGNHTSETGRLYPPFQDVHVMIYIGFGFLMTFLSRYGYTAVGINFFLASIAVQWAILVRGFTKYEVFKGDKYDAVAKELISLDFAAATVLISFGAVLGKTTPLQLLVMTLIEIVVAQINQLICTRFFSASDIGESMYIHAFGAYFGLAVSRVLYDKRVKDATKAKPVYHSDHFSMIGTIFLWLYWPSFNGGAASDDEQQRAYINTYLSLAACTVVTFALCAIYDENGKFKMEYIQNSTLAGGVAVGTTANMPLHPFGALIMGSVAAIISVTGYRFGSAFLADKLRIHDTCGVHNLHGMPALLAAIAGAVLAAMGSTEKWGQSYHQIFPHTAPISEGGKGWTNIQQGGYQMAALALTLGIAIFTGIITGFMMKLPIFDQDQIKDADDMFEDSVFWVLHEEEHLPMKHGGEQNGDKHKEMELRQRTTVGEHGIHL</sequence>
<name>A0A9D3YKM1_DREPO</name>
<dbReference type="PANTHER" id="PTHR11730">
    <property type="entry name" value="AMMONIUM TRANSPORTER"/>
    <property type="match status" value="1"/>
</dbReference>
<evidence type="ECO:0000256" key="4">
    <source>
        <dbReference type="ARBA" id="ARBA00022989"/>
    </source>
</evidence>
<keyword evidence="4 6" id="KW-1133">Transmembrane helix</keyword>
<dbReference type="AlphaFoldDB" id="A0A9D3YKM1"/>
<feature type="domain" description="Ammonium transporter AmtB-like" evidence="7">
    <location>
        <begin position="20"/>
        <end position="427"/>
    </location>
</feature>
<feature type="transmembrane region" description="Helical" evidence="6">
    <location>
        <begin position="391"/>
        <end position="412"/>
    </location>
</feature>
<evidence type="ECO:0000313" key="9">
    <source>
        <dbReference type="Proteomes" id="UP000828390"/>
    </source>
</evidence>
<dbReference type="Proteomes" id="UP000828390">
    <property type="component" value="Unassembled WGS sequence"/>
</dbReference>
<comment type="similarity">
    <text evidence="2">Belongs to the ammonium transporter (TC 2.A.49) family. Rh subfamily.</text>
</comment>
<feature type="transmembrane region" description="Helical" evidence="6">
    <location>
        <begin position="177"/>
        <end position="195"/>
    </location>
</feature>
<dbReference type="GO" id="GO:0008519">
    <property type="term" value="F:ammonium channel activity"/>
    <property type="evidence" value="ECO:0007669"/>
    <property type="project" value="InterPro"/>
</dbReference>
<feature type="transmembrane region" description="Helical" evidence="6">
    <location>
        <begin position="120"/>
        <end position="139"/>
    </location>
</feature>
<gene>
    <name evidence="8" type="ORF">DPMN_075590</name>
</gene>
<feature type="transmembrane region" description="Helical" evidence="6">
    <location>
        <begin position="77"/>
        <end position="99"/>
    </location>
</feature>
<feature type="transmembrane region" description="Helical" evidence="6">
    <location>
        <begin position="297"/>
        <end position="316"/>
    </location>
</feature>
<evidence type="ECO:0000256" key="2">
    <source>
        <dbReference type="ARBA" id="ARBA00011036"/>
    </source>
</evidence>
<proteinExistence type="inferred from homology"/>
<keyword evidence="3 6" id="KW-0812">Transmembrane</keyword>
<dbReference type="InterPro" id="IPR002229">
    <property type="entry name" value="RhesusRHD"/>
</dbReference>
<keyword evidence="9" id="KW-1185">Reference proteome</keyword>
<dbReference type="EMBL" id="JAIWYP010000015">
    <property type="protein sequence ID" value="KAH3700613.1"/>
    <property type="molecule type" value="Genomic_DNA"/>
</dbReference>
<dbReference type="InterPro" id="IPR029020">
    <property type="entry name" value="Ammonium/urea_transptr"/>
</dbReference>
<reference evidence="8" key="2">
    <citation type="submission" date="2020-11" db="EMBL/GenBank/DDBJ databases">
        <authorList>
            <person name="McCartney M.A."/>
            <person name="Auch B."/>
            <person name="Kono T."/>
            <person name="Mallez S."/>
            <person name="Becker A."/>
            <person name="Gohl D.M."/>
            <person name="Silverstein K.A.T."/>
            <person name="Koren S."/>
            <person name="Bechman K.B."/>
            <person name="Herman A."/>
            <person name="Abrahante J.E."/>
            <person name="Garbe J."/>
        </authorList>
    </citation>
    <scope>NUCLEOTIDE SEQUENCE</scope>
    <source>
        <strain evidence="8">Duluth1</strain>
        <tissue evidence="8">Whole animal</tissue>
    </source>
</reference>
<evidence type="ECO:0000259" key="7">
    <source>
        <dbReference type="Pfam" id="PF00909"/>
    </source>
</evidence>
<feature type="transmembrane region" description="Helical" evidence="6">
    <location>
        <begin position="336"/>
        <end position="354"/>
    </location>
</feature>
<dbReference type="InterPro" id="IPR024041">
    <property type="entry name" value="NH4_transpt_AmtB-like_dom"/>
</dbReference>
<dbReference type="Gene3D" id="1.10.3430.10">
    <property type="entry name" value="Ammonium transporter AmtB like domains"/>
    <property type="match status" value="1"/>
</dbReference>
<evidence type="ECO:0000313" key="8">
    <source>
        <dbReference type="EMBL" id="KAH3700613.1"/>
    </source>
</evidence>
<feature type="transmembrane region" description="Helical" evidence="6">
    <location>
        <begin position="207"/>
        <end position="226"/>
    </location>
</feature>
<dbReference type="GO" id="GO:0005886">
    <property type="term" value="C:plasma membrane"/>
    <property type="evidence" value="ECO:0007669"/>
    <property type="project" value="InterPro"/>
</dbReference>
<comment type="caution">
    <text evidence="8">The sequence shown here is derived from an EMBL/GenBank/DDBJ whole genome shotgun (WGS) entry which is preliminary data.</text>
</comment>